<name>A0ABN7VVZ7_GIGMA</name>
<protein>
    <submittedName>
        <fullName evidence="1">31992_t:CDS:1</fullName>
    </submittedName>
</protein>
<dbReference type="Proteomes" id="UP000789901">
    <property type="component" value="Unassembled WGS sequence"/>
</dbReference>
<organism evidence="1 2">
    <name type="scientific">Gigaspora margarita</name>
    <dbReference type="NCBI Taxonomy" id="4874"/>
    <lineage>
        <taxon>Eukaryota</taxon>
        <taxon>Fungi</taxon>
        <taxon>Fungi incertae sedis</taxon>
        <taxon>Mucoromycota</taxon>
        <taxon>Glomeromycotina</taxon>
        <taxon>Glomeromycetes</taxon>
        <taxon>Diversisporales</taxon>
        <taxon>Gigasporaceae</taxon>
        <taxon>Gigaspora</taxon>
    </lineage>
</organism>
<keyword evidence="2" id="KW-1185">Reference proteome</keyword>
<feature type="non-terminal residue" evidence="1">
    <location>
        <position position="339"/>
    </location>
</feature>
<proteinExistence type="predicted"/>
<sequence>MALMLAPQLQQYIHNTNKIPGTGVLVDLFLPHNTKVRIISTYIPSIDKELLQNTQEKVLVWVQQAKRKNIAEIIHEFIKPKLWEADGVTDIERLISEQSHKEKRRQLERMENRRNNECTRIKQSLAHVELNNKMSSKKAHKRTYTDSKKLPIPLSYEECTMQINKELVHVKRETEYETPIVSAISWHTENKTKLDQQIDELRKALHKAREKFTDNTKGMIKSVLKCKVAPVTLNNLKQKDAIITDIRKIKKETDTNLPAIPIWQDWIAEYNSSDQINSSWFKTMIKEISQEELDLLIKDSPNRKATGPEGVSNKMLKQLTCKALDKLRQIFNACLLLEE</sequence>
<evidence type="ECO:0000313" key="1">
    <source>
        <dbReference type="EMBL" id="CAG8802113.1"/>
    </source>
</evidence>
<dbReference type="EMBL" id="CAJVQB010023530">
    <property type="protein sequence ID" value="CAG8802113.1"/>
    <property type="molecule type" value="Genomic_DNA"/>
</dbReference>
<accession>A0ABN7VVZ7</accession>
<reference evidence="1 2" key="1">
    <citation type="submission" date="2021-06" db="EMBL/GenBank/DDBJ databases">
        <authorList>
            <person name="Kallberg Y."/>
            <person name="Tangrot J."/>
            <person name="Rosling A."/>
        </authorList>
    </citation>
    <scope>NUCLEOTIDE SEQUENCE [LARGE SCALE GENOMIC DNA]</scope>
    <source>
        <strain evidence="1 2">120-4 pot B 10/14</strain>
    </source>
</reference>
<evidence type="ECO:0000313" key="2">
    <source>
        <dbReference type="Proteomes" id="UP000789901"/>
    </source>
</evidence>
<comment type="caution">
    <text evidence="1">The sequence shown here is derived from an EMBL/GenBank/DDBJ whole genome shotgun (WGS) entry which is preliminary data.</text>
</comment>
<gene>
    <name evidence="1" type="ORF">GMARGA_LOCUS23352</name>
</gene>